<sequence length="285" mass="30688">MYSKKELRYEFALSNGSFDKSGNDKISIDNVKSSFRVGSYGSYGGVQSEIMIFGLSLDRLAMLSGKGIGVWTPAQDTSISVYVGVNKIFSGGIFASYANMNGQPETALIMNAVAGLSLKTSSSSAFSQPGAVPVSTMLGAICNIFGFRLNAHGLDGIIAQSPNFAGSPMDQIRDICLAHGLRYQIFDNVVTVWPEKSAIDDVVPLVSSESGLIGYPVFSQNGITFQTQFSTLLSQGRVIELVTSLPNASGRYLLNVVEHFLSSWTEGGSWHTVCQASRMMQENNQ</sequence>
<dbReference type="AlphaFoldDB" id="A0A0U1HQP9"/>
<proteinExistence type="predicted"/>
<evidence type="ECO:0000313" key="1">
    <source>
        <dbReference type="EMBL" id="CQI88895.1"/>
    </source>
</evidence>
<accession>A0A0U1HQP9</accession>
<organism evidence="1 2">
    <name type="scientific">Yersinia rohdei</name>
    <dbReference type="NCBI Taxonomy" id="29485"/>
    <lineage>
        <taxon>Bacteria</taxon>
        <taxon>Pseudomonadati</taxon>
        <taxon>Pseudomonadota</taxon>
        <taxon>Gammaproteobacteria</taxon>
        <taxon>Enterobacterales</taxon>
        <taxon>Yersiniaceae</taxon>
        <taxon>Yersinia</taxon>
    </lineage>
</organism>
<dbReference type="RefSeq" id="WP_050534748.1">
    <property type="nucleotide sequence ID" value="NZ_CTKE01000005.1"/>
</dbReference>
<evidence type="ECO:0000313" key="2">
    <source>
        <dbReference type="Proteomes" id="UP000042054"/>
    </source>
</evidence>
<name>A0A0U1HQP9_YERRO</name>
<protein>
    <submittedName>
        <fullName evidence="1">Uncharacterized protein</fullName>
    </submittedName>
</protein>
<gene>
    <name evidence="1" type="ORF">ERS008555_01246</name>
</gene>
<dbReference type="EMBL" id="CTKE01000005">
    <property type="protein sequence ID" value="CQI88895.1"/>
    <property type="molecule type" value="Genomic_DNA"/>
</dbReference>
<dbReference type="OrthoDB" id="5690318at2"/>
<reference evidence="1 2" key="1">
    <citation type="submission" date="2015-03" db="EMBL/GenBank/DDBJ databases">
        <authorList>
            <person name="Murphy D."/>
        </authorList>
    </citation>
    <scope>NUCLEOTIDE SEQUENCE [LARGE SCALE GENOMIC DNA]</scope>
    <source>
        <strain evidence="1 2">68/02</strain>
    </source>
</reference>
<dbReference type="Proteomes" id="UP000042054">
    <property type="component" value="Unassembled WGS sequence"/>
</dbReference>